<dbReference type="GeneID" id="78412579"/>
<dbReference type="InterPro" id="IPR004872">
    <property type="entry name" value="Lipoprotein_NlpA"/>
</dbReference>
<evidence type="ECO:0000256" key="7">
    <source>
        <dbReference type="SAM" id="SignalP"/>
    </source>
</evidence>
<dbReference type="AlphaFoldDB" id="C8NIA9"/>
<feature type="signal peptide" evidence="7">
    <location>
        <begin position="1"/>
        <end position="20"/>
    </location>
</feature>
<dbReference type="PROSITE" id="PS51257">
    <property type="entry name" value="PROKAR_LIPOPROTEIN"/>
    <property type="match status" value="1"/>
</dbReference>
<keyword evidence="4" id="KW-0472">Membrane</keyword>
<evidence type="ECO:0000256" key="3">
    <source>
        <dbReference type="ARBA" id="ARBA00022729"/>
    </source>
</evidence>
<dbReference type="Pfam" id="PF03180">
    <property type="entry name" value="Lipoprotein_9"/>
    <property type="match status" value="1"/>
</dbReference>
<accession>C8NIA9</accession>
<evidence type="ECO:0000256" key="2">
    <source>
        <dbReference type="ARBA" id="ARBA00008973"/>
    </source>
</evidence>
<dbReference type="Gene3D" id="3.40.190.10">
    <property type="entry name" value="Periplasmic binding protein-like II"/>
    <property type="match status" value="2"/>
</dbReference>
<evidence type="ECO:0000313" key="8">
    <source>
        <dbReference type="EMBL" id="EEW36665.1"/>
    </source>
</evidence>
<keyword evidence="5" id="KW-0564">Palmitate</keyword>
<feature type="chain" id="PRO_5039689380" evidence="7">
    <location>
        <begin position="21"/>
        <end position="295"/>
    </location>
</feature>
<reference evidence="8 9" key="1">
    <citation type="submission" date="2009-08" db="EMBL/GenBank/DDBJ databases">
        <authorList>
            <person name="Muzny D."/>
            <person name="Qin X."/>
            <person name="Deng J."/>
            <person name="Jiang H."/>
            <person name="Liu Y."/>
            <person name="Qu J."/>
            <person name="Song X.-Z."/>
            <person name="Zhang L."/>
            <person name="Thornton R."/>
            <person name="Coyle M."/>
            <person name="Francisco L."/>
            <person name="Jackson L."/>
            <person name="Javaid M."/>
            <person name="Korchina V."/>
            <person name="Kovar C."/>
            <person name="Mata R."/>
            <person name="Mathew T."/>
            <person name="Ngo R."/>
            <person name="Nguyen L."/>
            <person name="Nguyen N."/>
            <person name="Okwuonu G."/>
            <person name="Ongeri F."/>
            <person name="Pham C."/>
            <person name="Simmons D."/>
            <person name="Wilczek-Boney K."/>
            <person name="Hale W."/>
            <person name="Jakkamsetti A."/>
            <person name="Pham P."/>
            <person name="Ruth R."/>
            <person name="San Lucas F."/>
            <person name="Warren J."/>
            <person name="Zhang J."/>
            <person name="Zhao Z."/>
            <person name="Zhou C."/>
            <person name="Zhu D."/>
            <person name="Lee S."/>
            <person name="Bess C."/>
            <person name="Blankenburg K."/>
            <person name="Forbes L."/>
            <person name="Fu Q."/>
            <person name="Gubbala S."/>
            <person name="Hirani K."/>
            <person name="Jayaseelan J.C."/>
            <person name="Lara F."/>
            <person name="Munidasa M."/>
            <person name="Palculict T."/>
            <person name="Patil S."/>
            <person name="Pu L.-L."/>
            <person name="Saada N."/>
            <person name="Tang L."/>
            <person name="Weissenberger G."/>
            <person name="Zhu Y."/>
            <person name="Hemphill L."/>
            <person name="Shang Y."/>
            <person name="Youmans B."/>
            <person name="Ayvaz T."/>
            <person name="Ross M."/>
            <person name="Santibanez J."/>
            <person name="Aqrawi P."/>
            <person name="Gross S."/>
            <person name="Joshi V."/>
            <person name="Fowler G."/>
            <person name="Nazareth L."/>
            <person name="Reid J."/>
            <person name="Worley K."/>
            <person name="Petrosino J."/>
            <person name="Highlander S."/>
            <person name="Gibbs R."/>
        </authorList>
    </citation>
    <scope>NUCLEOTIDE SEQUENCE [LARGE SCALE GENOMIC DNA]</scope>
    <source>
        <strain evidence="8 9">ATCC 49175</strain>
    </source>
</reference>
<dbReference type="STRING" id="638301.HMPREF0444_1654"/>
<dbReference type="PANTHER" id="PTHR30429:SF3">
    <property type="entry name" value="LIPOPROTEIN"/>
    <property type="match status" value="1"/>
</dbReference>
<gene>
    <name evidence="8" type="ORF">HMPREF0444_1654</name>
</gene>
<name>C8NIA9_9LACT</name>
<dbReference type="SUPFAM" id="SSF53850">
    <property type="entry name" value="Periplasmic binding protein-like II"/>
    <property type="match status" value="1"/>
</dbReference>
<keyword evidence="6 8" id="KW-0449">Lipoprotein</keyword>
<dbReference type="GO" id="GO:0016020">
    <property type="term" value="C:membrane"/>
    <property type="evidence" value="ECO:0007669"/>
    <property type="project" value="UniProtKB-SubCell"/>
</dbReference>
<protein>
    <submittedName>
        <fullName evidence="8">NLPA lipoprotein</fullName>
    </submittedName>
</protein>
<evidence type="ECO:0000256" key="4">
    <source>
        <dbReference type="ARBA" id="ARBA00023136"/>
    </source>
</evidence>
<dbReference type="PANTHER" id="PTHR30429">
    <property type="entry name" value="D-METHIONINE-BINDING LIPOPROTEIN METQ"/>
    <property type="match status" value="1"/>
</dbReference>
<keyword evidence="9" id="KW-1185">Reference proteome</keyword>
<organism evidence="8 9">
    <name type="scientific">Granulicatella adiacens ATCC 49175</name>
    <dbReference type="NCBI Taxonomy" id="638301"/>
    <lineage>
        <taxon>Bacteria</taxon>
        <taxon>Bacillati</taxon>
        <taxon>Bacillota</taxon>
        <taxon>Bacilli</taxon>
        <taxon>Lactobacillales</taxon>
        <taxon>Carnobacteriaceae</taxon>
        <taxon>Granulicatella</taxon>
    </lineage>
</organism>
<evidence type="ECO:0000313" key="9">
    <source>
        <dbReference type="Proteomes" id="UP000005926"/>
    </source>
</evidence>
<dbReference type="HOGENOM" id="CLU_067080_1_2_9"/>
<dbReference type="Proteomes" id="UP000005926">
    <property type="component" value="Unassembled WGS sequence"/>
</dbReference>
<comment type="similarity">
    <text evidence="2">Belongs to the NlpA lipoprotein family.</text>
</comment>
<sequence length="295" mass="31595">MKLKTIAKSLIALSTAFVLGACGNNTASSSQASQGSEASSSEPKTVKIASVGSDADIWRHIAESEQAKKAGLKIEVQEINGGVPLNESVADGTVDANAFQSIGYLQGFNEANSNKLVPIGTTYIEPMGLYSKKVKSLNVLPNGAKIALPDSPYNATRALRLLESAGLIKLSSSFKEGTGTTSDIVENKKNFEFLMIDDTTSVRVLDDADLIAIGNTIALEGGLNVLKDALFYEKADESTITSINVIVVKAENAKNPETLKLVELYHDPEIQKWISEKFDGTKVEVNKPISEVWGK</sequence>
<proteinExistence type="inferred from homology"/>
<dbReference type="RefSeq" id="WP_005606192.1">
    <property type="nucleotide sequence ID" value="NZ_CP102283.1"/>
</dbReference>
<evidence type="ECO:0000256" key="1">
    <source>
        <dbReference type="ARBA" id="ARBA00004635"/>
    </source>
</evidence>
<keyword evidence="3 7" id="KW-0732">Signal</keyword>
<comment type="subcellular location">
    <subcellularLocation>
        <location evidence="1">Membrane</location>
        <topology evidence="1">Lipid-anchor</topology>
    </subcellularLocation>
</comment>
<evidence type="ECO:0000256" key="6">
    <source>
        <dbReference type="ARBA" id="ARBA00023288"/>
    </source>
</evidence>
<evidence type="ECO:0000256" key="5">
    <source>
        <dbReference type="ARBA" id="ARBA00023139"/>
    </source>
</evidence>
<dbReference type="EMBL" id="ACKZ01000026">
    <property type="protein sequence ID" value="EEW36665.1"/>
    <property type="molecule type" value="Genomic_DNA"/>
</dbReference>
<comment type="caution">
    <text evidence="8">The sequence shown here is derived from an EMBL/GenBank/DDBJ whole genome shotgun (WGS) entry which is preliminary data.</text>
</comment>
<dbReference type="eggNOG" id="COG1464">
    <property type="taxonomic scope" value="Bacteria"/>
</dbReference>